<reference evidence="10" key="3">
    <citation type="journal article" date="2021" name="PeerJ">
        <title>Extensive microbial diversity within the chicken gut microbiome revealed by metagenomics and culture.</title>
        <authorList>
            <person name="Gilroy R."/>
            <person name="Ravi A."/>
            <person name="Getino M."/>
            <person name="Pursley I."/>
            <person name="Horton D.L."/>
            <person name="Alikhan N.F."/>
            <person name="Baker D."/>
            <person name="Gharbi K."/>
            <person name="Hall N."/>
            <person name="Watson M."/>
            <person name="Adriaenssens E.M."/>
            <person name="Foster-Nyarko E."/>
            <person name="Jarju S."/>
            <person name="Secka A."/>
            <person name="Antonio M."/>
            <person name="Oren A."/>
            <person name="Chaudhuri R.R."/>
            <person name="La Ragione R."/>
            <person name="Hildebrand F."/>
            <person name="Pallen M.J."/>
        </authorList>
    </citation>
    <scope>NUCLEOTIDE SEQUENCE</scope>
    <source>
        <strain evidence="10">CHK149-3286</strain>
    </source>
</reference>
<dbReference type="InterPro" id="IPR020930">
    <property type="entry name" value="Ribosomal_uL5_bac-type"/>
</dbReference>
<dbReference type="EMBL" id="LUGM01000003">
    <property type="protein sequence ID" value="KYH13174.1"/>
    <property type="molecule type" value="Genomic_DNA"/>
</dbReference>
<dbReference type="SUPFAM" id="SSF50715">
    <property type="entry name" value="Ribosomal protein L25-like"/>
    <property type="match status" value="1"/>
</dbReference>
<evidence type="ECO:0000256" key="2">
    <source>
        <dbReference type="ARBA" id="ARBA00022884"/>
    </source>
</evidence>
<keyword evidence="1 5" id="KW-0699">rRNA-binding</keyword>
<dbReference type="Pfam" id="PF01386">
    <property type="entry name" value="Ribosomal_L25p"/>
    <property type="match status" value="1"/>
</dbReference>
<dbReference type="NCBIfam" id="NF004134">
    <property type="entry name" value="PRK05618.2-5"/>
    <property type="match status" value="1"/>
</dbReference>
<dbReference type="Proteomes" id="UP000075418">
    <property type="component" value="Unassembled WGS sequence"/>
</dbReference>
<dbReference type="GO" id="GO:0006412">
    <property type="term" value="P:translation"/>
    <property type="evidence" value="ECO:0007669"/>
    <property type="project" value="UniProtKB-UniRule"/>
</dbReference>
<evidence type="ECO:0000313" key="12">
    <source>
        <dbReference type="Proteomes" id="UP000075418"/>
    </source>
</evidence>
<dbReference type="Gene3D" id="2.170.120.20">
    <property type="entry name" value="Ribosomal protein L25, beta domain"/>
    <property type="match status" value="1"/>
</dbReference>
<dbReference type="HAMAP" id="MF_01334">
    <property type="entry name" value="Ribosomal_bL25_CTC"/>
    <property type="match status" value="1"/>
</dbReference>
<proteinExistence type="inferred from homology"/>
<evidence type="ECO:0000259" key="7">
    <source>
        <dbReference type="Pfam" id="PF01386"/>
    </source>
</evidence>
<comment type="subunit">
    <text evidence="5">Part of the 50S ribosomal subunit; part of the 5S rRNA/L5/L18/L25 subcomplex. Contacts the 5S rRNA. Binds to the 5S rRNA independently of L5 and L18.</text>
</comment>
<feature type="domain" description="Large ribosomal subunit protein bL25 beta" evidence="8">
    <location>
        <begin position="101"/>
        <end position="181"/>
    </location>
</feature>
<evidence type="ECO:0000313" key="13">
    <source>
        <dbReference type="Proteomes" id="UP000321040"/>
    </source>
</evidence>
<dbReference type="FunFam" id="2.40.240.10:FF:000013">
    <property type="entry name" value="50S ribosomal protein L25"/>
    <property type="match status" value="1"/>
</dbReference>
<keyword evidence="2 5" id="KW-0694">RNA-binding</keyword>
<feature type="compositionally biased region" description="Acidic residues" evidence="6">
    <location>
        <begin position="184"/>
        <end position="222"/>
    </location>
</feature>
<comment type="caution">
    <text evidence="11">The sequence shown here is derived from an EMBL/GenBank/DDBJ whole genome shotgun (WGS) entry which is preliminary data.</text>
</comment>
<dbReference type="GO" id="GO:0022625">
    <property type="term" value="C:cytosolic large ribosomal subunit"/>
    <property type="evidence" value="ECO:0007669"/>
    <property type="project" value="TreeGrafter"/>
</dbReference>
<sequence>MASLKSIIRQGKQTRSDLKTLRNSGKVPAIVYGYGTKNTSVKVDEVEFIKVIREVGRNGVIELAVGSKTIKVMVSDYQFDPLKNQITHIDFLAINMSEERTVEVPVQLVGEAAGAKEGGVVEQPLFDLEVTATPDNIPESIEVDITELEVNDSISVSDLKTTGNFTIENDENDSVVTVVPPTEEPTEEEIEAMEGESATEEPEVVGEDKEDSDNEEESEDKE</sequence>
<dbReference type="AlphaFoldDB" id="A0A151A196"/>
<evidence type="ECO:0000256" key="4">
    <source>
        <dbReference type="ARBA" id="ARBA00023274"/>
    </source>
</evidence>
<evidence type="ECO:0000256" key="3">
    <source>
        <dbReference type="ARBA" id="ARBA00022980"/>
    </source>
</evidence>
<dbReference type="OrthoDB" id="9790002at2"/>
<protein>
    <recommendedName>
        <fullName evidence="5">Large ribosomal subunit protein bL25</fullName>
    </recommendedName>
    <alternativeName>
        <fullName evidence="5">General stress protein CTC</fullName>
    </alternativeName>
</protein>
<feature type="region of interest" description="Disordered" evidence="6">
    <location>
        <begin position="177"/>
        <end position="222"/>
    </location>
</feature>
<dbReference type="RefSeq" id="WP_061855544.1">
    <property type="nucleotide sequence ID" value="NZ_BKAQ01000024.1"/>
</dbReference>
<dbReference type="InterPro" id="IPR001021">
    <property type="entry name" value="Ribosomal_bL25_long"/>
</dbReference>
<dbReference type="InterPro" id="IPR020057">
    <property type="entry name" value="Ribosomal_bL25_b-dom"/>
</dbReference>
<reference evidence="11 12" key="1">
    <citation type="submission" date="2016-02" db="EMBL/GenBank/DDBJ databases">
        <title>Draft genome sequence of hydrocarbon degrading Staphylococcus saprophyticus Strain CNV2, isolated from crude-oil contaminated soil from Noonmati Oil Refinery, Guwahati, Assam, India.</title>
        <authorList>
            <person name="Mukherjee A."/>
            <person name="Chettri B."/>
            <person name="Langpoklakpam J."/>
            <person name="Singh A.K."/>
            <person name="Chattopadhyay D.J."/>
        </authorList>
    </citation>
    <scope>NUCLEOTIDE SEQUENCE [LARGE SCALE GENOMIC DNA]</scope>
    <source>
        <strain evidence="11 12">CNV2</strain>
    </source>
</reference>
<dbReference type="InterPro" id="IPR020056">
    <property type="entry name" value="Rbsml_bL25/Gln-tRNA_synth_N"/>
</dbReference>
<comment type="function">
    <text evidence="5">This is one of the proteins that binds to the 5S RNA in the ribosome where it forms part of the central protuberance.</text>
</comment>
<dbReference type="GO" id="GO:0008097">
    <property type="term" value="F:5S rRNA binding"/>
    <property type="evidence" value="ECO:0007669"/>
    <property type="project" value="InterPro"/>
</dbReference>
<dbReference type="Proteomes" id="UP000321040">
    <property type="component" value="Unassembled WGS sequence"/>
</dbReference>
<comment type="similarity">
    <text evidence="5">Belongs to the bacterial ribosomal protein bL25 family. CTC subfamily.</text>
</comment>
<dbReference type="InterPro" id="IPR029751">
    <property type="entry name" value="Ribosomal_L25_dom"/>
</dbReference>
<dbReference type="Pfam" id="PF14693">
    <property type="entry name" value="Ribosomal_TL5_C"/>
    <property type="match status" value="1"/>
</dbReference>
<organism evidence="11 12">
    <name type="scientific">Staphylococcus kloosii</name>
    <dbReference type="NCBI Taxonomy" id="29384"/>
    <lineage>
        <taxon>Bacteria</taxon>
        <taxon>Bacillati</taxon>
        <taxon>Bacillota</taxon>
        <taxon>Bacilli</taxon>
        <taxon>Bacillales</taxon>
        <taxon>Staphylococcaceae</taxon>
        <taxon>Staphylococcus</taxon>
    </lineage>
</organism>
<accession>A0A151A196</accession>
<gene>
    <name evidence="5 9" type="primary">rplY</name>
    <name evidence="5" type="synonym">ctc</name>
    <name evidence="11" type="ORF">A0131_12730</name>
    <name evidence="10" type="ORF">K8V85_02270</name>
    <name evidence="9" type="ORF">SKL01_23780</name>
</gene>
<reference evidence="10" key="4">
    <citation type="submission" date="2021-09" db="EMBL/GenBank/DDBJ databases">
        <authorList>
            <person name="Gilroy R."/>
        </authorList>
    </citation>
    <scope>NUCLEOTIDE SEQUENCE</scope>
    <source>
        <strain evidence="10">CHK149-3286</strain>
    </source>
</reference>
<dbReference type="NCBIfam" id="TIGR00731">
    <property type="entry name" value="bL25_bact_ctc"/>
    <property type="match status" value="1"/>
</dbReference>
<evidence type="ECO:0000256" key="6">
    <source>
        <dbReference type="SAM" id="MobiDB-lite"/>
    </source>
</evidence>
<reference evidence="9 13" key="2">
    <citation type="submission" date="2019-07" db="EMBL/GenBank/DDBJ databases">
        <title>Whole genome shotgun sequence of Staphylococcus kloosii NBRC 109624.</title>
        <authorList>
            <person name="Hosoyama A."/>
            <person name="Uohara A."/>
            <person name="Ohji S."/>
            <person name="Ichikawa N."/>
        </authorList>
    </citation>
    <scope>NUCLEOTIDE SEQUENCE [LARGE SCALE GENOMIC DNA]</scope>
    <source>
        <strain evidence="9 13">NBRC 109624</strain>
    </source>
</reference>
<dbReference type="Proteomes" id="UP000706163">
    <property type="component" value="Unassembled WGS sequence"/>
</dbReference>
<evidence type="ECO:0000256" key="1">
    <source>
        <dbReference type="ARBA" id="ARBA00022730"/>
    </source>
</evidence>
<evidence type="ECO:0000313" key="10">
    <source>
        <dbReference type="EMBL" id="HJF67113.1"/>
    </source>
</evidence>
<dbReference type="InterPro" id="IPR037121">
    <property type="entry name" value="Ribosomal_bL25_C"/>
</dbReference>
<keyword evidence="4 5" id="KW-0687">Ribonucleoprotein</keyword>
<evidence type="ECO:0000259" key="8">
    <source>
        <dbReference type="Pfam" id="PF14693"/>
    </source>
</evidence>
<dbReference type="CDD" id="cd00495">
    <property type="entry name" value="Ribosomal_L25_TL5_CTC"/>
    <property type="match status" value="1"/>
</dbReference>
<dbReference type="GeneID" id="69903735"/>
<keyword evidence="13" id="KW-1185">Reference proteome</keyword>
<dbReference type="InterPro" id="IPR011035">
    <property type="entry name" value="Ribosomal_bL25/Gln-tRNA_synth"/>
</dbReference>
<dbReference type="PANTHER" id="PTHR33284:SF1">
    <property type="entry name" value="RIBOSOMAL PROTEIN L25_GLN-TRNA SYNTHETASE, ANTI-CODON-BINDING DOMAIN-CONTAINING PROTEIN"/>
    <property type="match status" value="1"/>
</dbReference>
<evidence type="ECO:0000313" key="9">
    <source>
        <dbReference type="EMBL" id="GEP83200.1"/>
    </source>
</evidence>
<evidence type="ECO:0000256" key="5">
    <source>
        <dbReference type="HAMAP-Rule" id="MF_01334"/>
    </source>
</evidence>
<dbReference type="KEGG" id="skl:C7J89_00145"/>
<dbReference type="EMBL" id="BKAQ01000024">
    <property type="protein sequence ID" value="GEP83200.1"/>
    <property type="molecule type" value="Genomic_DNA"/>
</dbReference>
<dbReference type="NCBIfam" id="NF004133">
    <property type="entry name" value="PRK05618.2-4"/>
    <property type="match status" value="1"/>
</dbReference>
<name>A0A151A196_9STAP</name>
<dbReference type="EMBL" id="DYVT01000027">
    <property type="protein sequence ID" value="HJF67113.1"/>
    <property type="molecule type" value="Genomic_DNA"/>
</dbReference>
<dbReference type="PANTHER" id="PTHR33284">
    <property type="entry name" value="RIBOSOMAL PROTEIN L25/GLN-TRNA SYNTHETASE, ANTI-CODON-BINDING DOMAIN-CONTAINING PROTEIN"/>
    <property type="match status" value="1"/>
</dbReference>
<evidence type="ECO:0000313" key="11">
    <source>
        <dbReference type="EMBL" id="KYH13174.1"/>
    </source>
</evidence>
<dbReference type="Gene3D" id="2.40.240.10">
    <property type="entry name" value="Ribosomal Protein L25, Chain P"/>
    <property type="match status" value="1"/>
</dbReference>
<keyword evidence="3 5" id="KW-0689">Ribosomal protein</keyword>
<accession>A0A2T4RDI0</accession>
<feature type="domain" description="Large ribosomal subunit protein bL25 L25" evidence="7">
    <location>
        <begin position="7"/>
        <end position="91"/>
    </location>
</feature>
<dbReference type="GO" id="GO:0003735">
    <property type="term" value="F:structural constituent of ribosome"/>
    <property type="evidence" value="ECO:0007669"/>
    <property type="project" value="InterPro"/>
</dbReference>